<dbReference type="GO" id="GO:0008270">
    <property type="term" value="F:zinc ion binding"/>
    <property type="evidence" value="ECO:0007669"/>
    <property type="project" value="InterPro"/>
</dbReference>
<comment type="cofactor">
    <cofactor evidence="1 8">
        <name>Zn(2+)</name>
        <dbReference type="ChEBI" id="CHEBI:29105"/>
    </cofactor>
</comment>
<proteinExistence type="inferred from homology"/>
<keyword evidence="5 10" id="KW-0560">Oxidoreductase</keyword>
<dbReference type="Gene3D" id="3.40.50.720">
    <property type="entry name" value="NAD(P)-binding Rossmann-like Domain"/>
    <property type="match status" value="1"/>
</dbReference>
<feature type="domain" description="Enoyl reductase (ER)" evidence="9">
    <location>
        <begin position="12"/>
        <end position="340"/>
    </location>
</feature>
<dbReference type="Gene3D" id="3.90.180.10">
    <property type="entry name" value="Medium-chain alcohol dehydrogenases, catalytic domain"/>
    <property type="match status" value="1"/>
</dbReference>
<dbReference type="InterPro" id="IPR020843">
    <property type="entry name" value="ER"/>
</dbReference>
<dbReference type="SUPFAM" id="SSF50129">
    <property type="entry name" value="GroES-like"/>
    <property type="match status" value="1"/>
</dbReference>
<evidence type="ECO:0000313" key="11">
    <source>
        <dbReference type="Proteomes" id="UP000516160"/>
    </source>
</evidence>
<dbReference type="InterPro" id="IPR050129">
    <property type="entry name" value="Zn_alcohol_dh"/>
</dbReference>
<dbReference type="GO" id="GO:0008743">
    <property type="term" value="F:L-threonine 3-dehydrogenase activity"/>
    <property type="evidence" value="ECO:0007669"/>
    <property type="project" value="UniProtKB-UniRule"/>
</dbReference>
<evidence type="ECO:0000256" key="6">
    <source>
        <dbReference type="ARBA" id="ARBA00023027"/>
    </source>
</evidence>
<dbReference type="SMART" id="SM00829">
    <property type="entry name" value="PKS_ER"/>
    <property type="match status" value="1"/>
</dbReference>
<dbReference type="InterPro" id="IPR013149">
    <property type="entry name" value="ADH-like_C"/>
</dbReference>
<reference evidence="10 11" key="1">
    <citation type="submission" date="2020-07" db="EMBL/GenBank/DDBJ databases">
        <title>Alkalicella. sp. LB2 genome.</title>
        <authorList>
            <person name="Postec A."/>
            <person name="Quemeneur M."/>
        </authorList>
    </citation>
    <scope>NUCLEOTIDE SEQUENCE [LARGE SCALE GENOMIC DNA]</scope>
    <source>
        <strain evidence="10 11">LB2</strain>
    </source>
</reference>
<dbReference type="InterPro" id="IPR011032">
    <property type="entry name" value="GroES-like_sf"/>
</dbReference>
<keyword evidence="2" id="KW-0963">Cytoplasm</keyword>
<dbReference type="NCBIfam" id="TIGR00692">
    <property type="entry name" value="tdh"/>
    <property type="match status" value="1"/>
</dbReference>
<evidence type="ECO:0000256" key="1">
    <source>
        <dbReference type="ARBA" id="ARBA00001947"/>
    </source>
</evidence>
<keyword evidence="4 8" id="KW-0862">Zinc</keyword>
<dbReference type="NCBIfam" id="NF003808">
    <property type="entry name" value="PRK05396.1"/>
    <property type="match status" value="1"/>
</dbReference>
<dbReference type="Pfam" id="PF00107">
    <property type="entry name" value="ADH_zinc_N"/>
    <property type="match status" value="1"/>
</dbReference>
<dbReference type="Proteomes" id="UP000516160">
    <property type="component" value="Chromosome"/>
</dbReference>
<dbReference type="PANTHER" id="PTHR43401">
    <property type="entry name" value="L-THREONINE 3-DEHYDROGENASE"/>
    <property type="match status" value="1"/>
</dbReference>
<dbReference type="InterPro" id="IPR036291">
    <property type="entry name" value="NAD(P)-bd_dom_sf"/>
</dbReference>
<dbReference type="PANTHER" id="PTHR43401:SF2">
    <property type="entry name" value="L-THREONINE 3-DEHYDROGENASE"/>
    <property type="match status" value="1"/>
</dbReference>
<dbReference type="InterPro" id="IPR002328">
    <property type="entry name" value="ADH_Zn_CS"/>
</dbReference>
<evidence type="ECO:0000256" key="7">
    <source>
        <dbReference type="NCBIfam" id="TIGR00692"/>
    </source>
</evidence>
<dbReference type="GO" id="GO:0006567">
    <property type="term" value="P:L-threonine catabolic process"/>
    <property type="evidence" value="ECO:0007669"/>
    <property type="project" value="UniProtKB-UniRule"/>
</dbReference>
<dbReference type="EMBL" id="CP058559">
    <property type="protein sequence ID" value="QNO16569.1"/>
    <property type="molecule type" value="Genomic_DNA"/>
</dbReference>
<evidence type="ECO:0000256" key="5">
    <source>
        <dbReference type="ARBA" id="ARBA00023002"/>
    </source>
</evidence>
<accession>A0A7G9WD07</accession>
<comment type="similarity">
    <text evidence="8">Belongs to the zinc-containing alcohol dehydrogenase family.</text>
</comment>
<keyword evidence="3 8" id="KW-0479">Metal-binding</keyword>
<gene>
    <name evidence="10" type="primary">tdh</name>
    <name evidence="10" type="ORF">HYG86_00990</name>
</gene>
<keyword evidence="6" id="KW-0520">NAD</keyword>
<dbReference type="Pfam" id="PF08240">
    <property type="entry name" value="ADH_N"/>
    <property type="match status" value="1"/>
</dbReference>
<dbReference type="InterPro" id="IPR013154">
    <property type="entry name" value="ADH-like_N"/>
</dbReference>
<evidence type="ECO:0000259" key="9">
    <source>
        <dbReference type="SMART" id="SM00829"/>
    </source>
</evidence>
<evidence type="ECO:0000256" key="2">
    <source>
        <dbReference type="ARBA" id="ARBA00022490"/>
    </source>
</evidence>
<keyword evidence="11" id="KW-1185">Reference proteome</keyword>
<dbReference type="SUPFAM" id="SSF51735">
    <property type="entry name" value="NAD(P)-binding Rossmann-fold domains"/>
    <property type="match status" value="1"/>
</dbReference>
<sequence>MKVVMKRESKAGAELAQKPIPQIGPRDILVKVLATCICGTDAHIYNWDEWSQKRIKPPYVMGHEFAGEVVELGSDVTNIKIGDIVSAETHIICEVCELCRTGQGHLCKDTKIFGVDIDGTFAEYVAMPATNAWVNSKDVDPGLLCIQEPLGNAVQTILAGETAGKTIAVVGCGPIGIFGVTVAKAVGASKVIAVEVNEYRLNLAKELGADVVINPLKEDPIQRILEETDGLGVDVVAEMSGSGIALNQSLKYVKLGGRVSLLGIPSKDVTIDIANDVVFKGITIQGIVGRKMYETWYQVKGLIQSGKLNLEPVITHRLPLEDFKTGFDLMNSGNCGKVVLYPNKE</sequence>
<evidence type="ECO:0000256" key="8">
    <source>
        <dbReference type="RuleBase" id="RU361277"/>
    </source>
</evidence>
<protein>
    <recommendedName>
        <fullName evidence="7">L-threonine 3-dehydrogenase</fullName>
        <ecNumber evidence="7">1.1.1.103</ecNumber>
    </recommendedName>
</protein>
<dbReference type="InterPro" id="IPR004627">
    <property type="entry name" value="L-Threonine_3-DHase"/>
</dbReference>
<evidence type="ECO:0000256" key="4">
    <source>
        <dbReference type="ARBA" id="ARBA00022833"/>
    </source>
</evidence>
<dbReference type="EC" id="1.1.1.103" evidence="7"/>
<organism evidence="10 11">
    <name type="scientific">Alkalicella caledoniensis</name>
    <dbReference type="NCBI Taxonomy" id="2731377"/>
    <lineage>
        <taxon>Bacteria</taxon>
        <taxon>Bacillati</taxon>
        <taxon>Bacillota</taxon>
        <taxon>Clostridia</taxon>
        <taxon>Eubacteriales</taxon>
        <taxon>Proteinivoracaceae</taxon>
        <taxon>Alkalicella</taxon>
    </lineage>
</organism>
<dbReference type="KEGG" id="acae:HYG86_00990"/>
<evidence type="ECO:0000256" key="3">
    <source>
        <dbReference type="ARBA" id="ARBA00022723"/>
    </source>
</evidence>
<evidence type="ECO:0000313" key="10">
    <source>
        <dbReference type="EMBL" id="QNO16569.1"/>
    </source>
</evidence>
<dbReference type="AlphaFoldDB" id="A0A7G9WD07"/>
<dbReference type="CDD" id="cd05281">
    <property type="entry name" value="TDH"/>
    <property type="match status" value="1"/>
</dbReference>
<name>A0A7G9WD07_ALKCA</name>
<dbReference type="PROSITE" id="PS00059">
    <property type="entry name" value="ADH_ZINC"/>
    <property type="match status" value="1"/>
</dbReference>